<dbReference type="Pfam" id="PF02517">
    <property type="entry name" value="Rce1-like"/>
    <property type="match status" value="1"/>
</dbReference>
<dbReference type="AlphaFoldDB" id="A0A2K2UEF0"/>
<dbReference type="GO" id="GO:0004175">
    <property type="term" value="F:endopeptidase activity"/>
    <property type="evidence" value="ECO:0007669"/>
    <property type="project" value="UniProtKB-ARBA"/>
</dbReference>
<keyword evidence="3" id="KW-0482">Metalloprotease</keyword>
<comment type="caution">
    <text evidence="3">The sequence shown here is derived from an EMBL/GenBank/DDBJ whole genome shotgun (WGS) entry which is preliminary data.</text>
</comment>
<keyword evidence="1" id="KW-0472">Membrane</keyword>
<feature type="transmembrane region" description="Helical" evidence="1">
    <location>
        <begin position="81"/>
        <end position="103"/>
    </location>
</feature>
<feature type="transmembrane region" description="Helical" evidence="1">
    <location>
        <begin position="37"/>
        <end position="60"/>
    </location>
</feature>
<dbReference type="GO" id="GO:0006508">
    <property type="term" value="P:proteolysis"/>
    <property type="evidence" value="ECO:0007669"/>
    <property type="project" value="UniProtKB-KW"/>
</dbReference>
<evidence type="ECO:0000259" key="2">
    <source>
        <dbReference type="Pfam" id="PF02517"/>
    </source>
</evidence>
<feature type="domain" description="CAAX prenyl protease 2/Lysostaphin resistance protein A-like" evidence="2">
    <location>
        <begin position="147"/>
        <end position="253"/>
    </location>
</feature>
<evidence type="ECO:0000313" key="4">
    <source>
        <dbReference type="Proteomes" id="UP000236197"/>
    </source>
</evidence>
<feature type="transmembrane region" description="Helical" evidence="1">
    <location>
        <begin position="269"/>
        <end position="292"/>
    </location>
</feature>
<protein>
    <submittedName>
        <fullName evidence="3">CPBP family intramembrane metalloprotease domain-containing protein</fullName>
    </submittedName>
</protein>
<sequence>MKRILIFLGVTFFLTWAYEFGVVYPVSSGALVGIPPVAAQFVTGGAMVFPAIGVLITRLITREGFKNCVIKPRGFKKSLPWFLVAWFGPPALAVVGAAVYFLAFPQDFDPSMSLMLGTAQQQMEAAGAAQIPVDALRSMLLMQLPFAVLLAPALNIFTTFGEEWGWRGYLVPKVSAKLRIVPALLVTGVIWGLWHAPLTVIGHNYGVDYPGWPFAGIAAMCAFCIVMGIFLTYVTVRTGSCLAAAIGHGAVNGFLNAVVLFSATGGNPFVGPLSTGIVGGSAFIAVAALMLWDLHRREKAGTLNMPQAGLPDGMTKADLAQNAELRQQTN</sequence>
<feature type="transmembrane region" description="Helical" evidence="1">
    <location>
        <begin position="214"/>
        <end position="234"/>
    </location>
</feature>
<keyword evidence="1" id="KW-0812">Transmembrane</keyword>
<dbReference type="InterPro" id="IPR042150">
    <property type="entry name" value="MmRce1-like"/>
</dbReference>
<dbReference type="EMBL" id="PPEK01000001">
    <property type="protein sequence ID" value="PNV68520.1"/>
    <property type="molecule type" value="Genomic_DNA"/>
</dbReference>
<dbReference type="RefSeq" id="WP_103263846.1">
    <property type="nucleotide sequence ID" value="NZ_CABMLE010000001.1"/>
</dbReference>
<feature type="transmembrane region" description="Helical" evidence="1">
    <location>
        <begin position="178"/>
        <end position="194"/>
    </location>
</feature>
<reference evidence="4" key="1">
    <citation type="submission" date="2018-01" db="EMBL/GenBank/DDBJ databases">
        <title>Rubneribacter badeniensis gen. nov., sp. nov., and Colonibacter rubneri, gen. nov., sp. nov., WGS of new members of the Eggerthellaceae.</title>
        <authorList>
            <person name="Danylec N."/>
            <person name="Stoll D.A."/>
            <person name="Doetsch A."/>
            <person name="Kulling S.E."/>
            <person name="Huch M."/>
        </authorList>
    </citation>
    <scope>NUCLEOTIDE SEQUENCE [LARGE SCALE GENOMIC DNA]</scope>
    <source>
        <strain evidence="4">ResAG-96</strain>
    </source>
</reference>
<gene>
    <name evidence="3" type="ORF">C2L71_00585</name>
</gene>
<dbReference type="PANTHER" id="PTHR35797:SF1">
    <property type="entry name" value="PROTEASE"/>
    <property type="match status" value="1"/>
</dbReference>
<keyword evidence="4" id="KW-1185">Reference proteome</keyword>
<dbReference type="InterPro" id="IPR003675">
    <property type="entry name" value="Rce1/LyrA-like_dom"/>
</dbReference>
<keyword evidence="1" id="KW-1133">Transmembrane helix</keyword>
<feature type="transmembrane region" description="Helical" evidence="1">
    <location>
        <begin position="140"/>
        <end position="157"/>
    </location>
</feature>
<evidence type="ECO:0000256" key="1">
    <source>
        <dbReference type="SAM" id="Phobius"/>
    </source>
</evidence>
<proteinExistence type="predicted"/>
<keyword evidence="3" id="KW-0378">Hydrolase</keyword>
<dbReference type="GO" id="GO:0008237">
    <property type="term" value="F:metallopeptidase activity"/>
    <property type="evidence" value="ECO:0007669"/>
    <property type="project" value="UniProtKB-KW"/>
</dbReference>
<feature type="transmembrane region" description="Helical" evidence="1">
    <location>
        <begin position="241"/>
        <end position="263"/>
    </location>
</feature>
<dbReference type="PANTHER" id="PTHR35797">
    <property type="entry name" value="PROTEASE-RELATED"/>
    <property type="match status" value="1"/>
</dbReference>
<evidence type="ECO:0000313" key="3">
    <source>
        <dbReference type="EMBL" id="PNV68520.1"/>
    </source>
</evidence>
<name>A0A2K2UEF0_9ACTN</name>
<dbReference type="OrthoDB" id="3693644at2"/>
<keyword evidence="3" id="KW-0645">Protease</keyword>
<dbReference type="Proteomes" id="UP000236197">
    <property type="component" value="Unassembled WGS sequence"/>
</dbReference>
<dbReference type="GO" id="GO:0080120">
    <property type="term" value="P:CAAX-box protein maturation"/>
    <property type="evidence" value="ECO:0007669"/>
    <property type="project" value="UniProtKB-ARBA"/>
</dbReference>
<accession>A0A2K2UEF0</accession>
<organism evidence="3 4">
    <name type="scientific">Enteroscipio rubneri</name>
    <dbReference type="NCBI Taxonomy" id="2070686"/>
    <lineage>
        <taxon>Bacteria</taxon>
        <taxon>Bacillati</taxon>
        <taxon>Actinomycetota</taxon>
        <taxon>Coriobacteriia</taxon>
        <taxon>Eggerthellales</taxon>
        <taxon>Eggerthellaceae</taxon>
        <taxon>Enteroscipio</taxon>
    </lineage>
</organism>